<dbReference type="Pfam" id="PF14606">
    <property type="entry name" value="Lipase_GDSL_3"/>
    <property type="match status" value="1"/>
</dbReference>
<evidence type="ECO:0000313" key="2">
    <source>
        <dbReference type="EMBL" id="MBB5838399.1"/>
    </source>
</evidence>
<dbReference type="Gene3D" id="3.40.50.1110">
    <property type="entry name" value="SGNH hydrolase"/>
    <property type="match status" value="1"/>
</dbReference>
<organism evidence="2 3">
    <name type="scientific">Kribbella italica</name>
    <dbReference type="NCBI Taxonomy" id="1540520"/>
    <lineage>
        <taxon>Bacteria</taxon>
        <taxon>Bacillati</taxon>
        <taxon>Actinomycetota</taxon>
        <taxon>Actinomycetes</taxon>
        <taxon>Propionibacteriales</taxon>
        <taxon>Kribbellaceae</taxon>
        <taxon>Kribbella</taxon>
    </lineage>
</organism>
<dbReference type="InterPro" id="IPR036514">
    <property type="entry name" value="SGNH_hydro_sf"/>
</dbReference>
<protein>
    <submittedName>
        <fullName evidence="2">Lysophospholipase L1-like esterase</fullName>
    </submittedName>
</protein>
<name>A0A7W9JA35_9ACTN</name>
<evidence type="ECO:0000313" key="3">
    <source>
        <dbReference type="Proteomes" id="UP000549971"/>
    </source>
</evidence>
<proteinExistence type="predicted"/>
<sequence length="384" mass="40998">MADWISTPITPELVRGAVELEQTPYGVLPHRLGALGRKQNVDGQLAMAEAQPSGVRLAFRSTATEIELDALPTKMEFVGAPPRPDGLWDLLVDGELAAQGTVGGGNVLTIDLATGSRETTPGPVGSVRFSNLPTAAKDIEIWLPHNEITQLVALRTNAPVEPATATGRRVWLHHGSSISHGSNADSPTRIWPAVAARLAGVELTNLGYGGSALLDPFTARTMRDLPADLISVKFGINLVNADLMRLRALGPAVHNFLDLVREGHPTTPLLVISSIYCPIQEHTPGPLAPDFADGTVAFKATGNPEEVAAGKLTLTVVRAELARITAARAEDDPNLHYLDGLTLYGEADHTELPLPDRLHPDTATHQRIAERFVAEAFTNGPFKG</sequence>
<dbReference type="AlphaFoldDB" id="A0A7W9JA35"/>
<feature type="domain" description="SGNH hydrolase-type esterase" evidence="1">
    <location>
        <begin position="174"/>
        <end position="275"/>
    </location>
</feature>
<dbReference type="RefSeq" id="WP_184799153.1">
    <property type="nucleotide sequence ID" value="NZ_JACHMY010000001.1"/>
</dbReference>
<dbReference type="Proteomes" id="UP000549971">
    <property type="component" value="Unassembled WGS sequence"/>
</dbReference>
<dbReference type="SUPFAM" id="SSF52266">
    <property type="entry name" value="SGNH hydrolase"/>
    <property type="match status" value="1"/>
</dbReference>
<reference evidence="2 3" key="1">
    <citation type="submission" date="2020-08" db="EMBL/GenBank/DDBJ databases">
        <title>Sequencing the genomes of 1000 actinobacteria strains.</title>
        <authorList>
            <person name="Klenk H.-P."/>
        </authorList>
    </citation>
    <scope>NUCLEOTIDE SEQUENCE [LARGE SCALE GENOMIC DNA]</scope>
    <source>
        <strain evidence="2 3">DSM 28967</strain>
    </source>
</reference>
<accession>A0A7W9JA35</accession>
<dbReference type="InterPro" id="IPR013830">
    <property type="entry name" value="SGNH_hydro"/>
</dbReference>
<evidence type="ECO:0000259" key="1">
    <source>
        <dbReference type="Pfam" id="PF14606"/>
    </source>
</evidence>
<dbReference type="EMBL" id="JACHMY010000001">
    <property type="protein sequence ID" value="MBB5838399.1"/>
    <property type="molecule type" value="Genomic_DNA"/>
</dbReference>
<keyword evidence="3" id="KW-1185">Reference proteome</keyword>
<comment type="caution">
    <text evidence="2">The sequence shown here is derived from an EMBL/GenBank/DDBJ whole genome shotgun (WGS) entry which is preliminary data.</text>
</comment>
<dbReference type="CDD" id="cd01844">
    <property type="entry name" value="SGNH_hydrolase_like_6"/>
    <property type="match status" value="1"/>
</dbReference>
<dbReference type="Gene3D" id="2.60.120.260">
    <property type="entry name" value="Galactose-binding domain-like"/>
    <property type="match status" value="1"/>
</dbReference>
<gene>
    <name evidence="2" type="ORF">HDA39_005133</name>
</gene>